<name>A0A9P7FFB3_9AGAM</name>
<dbReference type="RefSeq" id="XP_041297332.1">
    <property type="nucleotide sequence ID" value="XM_041435914.1"/>
</dbReference>
<accession>A0A9P7FFB3</accession>
<feature type="region of interest" description="Disordered" evidence="1">
    <location>
        <begin position="1"/>
        <end position="37"/>
    </location>
</feature>
<protein>
    <submittedName>
        <fullName evidence="2">Uncharacterized protein</fullName>
    </submittedName>
</protein>
<organism evidence="2 3">
    <name type="scientific">Suillus discolor</name>
    <dbReference type="NCBI Taxonomy" id="1912936"/>
    <lineage>
        <taxon>Eukaryota</taxon>
        <taxon>Fungi</taxon>
        <taxon>Dikarya</taxon>
        <taxon>Basidiomycota</taxon>
        <taxon>Agaricomycotina</taxon>
        <taxon>Agaricomycetes</taxon>
        <taxon>Agaricomycetidae</taxon>
        <taxon>Boletales</taxon>
        <taxon>Suillineae</taxon>
        <taxon>Suillaceae</taxon>
        <taxon>Suillus</taxon>
    </lineage>
</organism>
<evidence type="ECO:0000313" key="3">
    <source>
        <dbReference type="Proteomes" id="UP000823399"/>
    </source>
</evidence>
<sequence>MNRHTAPATLQERTRDYQRESGNTDWNAPAAEIQASTLPPMRFATPKRVPIQEQHNAMLLQSEERAGATQAMDLATASIGRRSSNAEMLLTELFRKAMETSSPSATKHSTLRQCQAEGPDSIKALVAETAHPMNRAEKIMEGDSPRVKLPAPSTPSVRTSPNPTRKSPTAWMEEDHTIRQSYTPPGARTQDHTLRQSYMLPAARTEEDYIAHQGHLPPAARTTEDHATPQNYKPPHQRLNKNKYNTITTQNLKPHIHHAPSLNRHSNPCTPPSPGAIELLERSERIRHLERLLSRERDLPINTPGLTMPSPKPAQMLQPIGPWRASDEKAFHERGAISPGASTDQSLDLVRVMQAMGLDISSRKDTLASLGNGKPSGCLSMVEHNSFDGVRRQSGTTMENAVVRNDFARAVRSQGWRSPRGGGGYRSVSGESLETDLQWTRYT</sequence>
<evidence type="ECO:0000313" key="2">
    <source>
        <dbReference type="EMBL" id="KAG2115953.1"/>
    </source>
</evidence>
<feature type="region of interest" description="Disordered" evidence="1">
    <location>
        <begin position="219"/>
        <end position="239"/>
    </location>
</feature>
<proteinExistence type="predicted"/>
<dbReference type="OrthoDB" id="2676848at2759"/>
<dbReference type="AlphaFoldDB" id="A0A9P7FFB3"/>
<reference evidence="2" key="1">
    <citation type="journal article" date="2020" name="New Phytol.">
        <title>Comparative genomics reveals dynamic genome evolution in host specialist ectomycorrhizal fungi.</title>
        <authorList>
            <person name="Lofgren L.A."/>
            <person name="Nguyen N.H."/>
            <person name="Vilgalys R."/>
            <person name="Ruytinx J."/>
            <person name="Liao H.L."/>
            <person name="Branco S."/>
            <person name="Kuo A."/>
            <person name="LaButti K."/>
            <person name="Lipzen A."/>
            <person name="Andreopoulos W."/>
            <person name="Pangilinan J."/>
            <person name="Riley R."/>
            <person name="Hundley H."/>
            <person name="Na H."/>
            <person name="Barry K."/>
            <person name="Grigoriev I.V."/>
            <person name="Stajich J.E."/>
            <person name="Kennedy P.G."/>
        </authorList>
    </citation>
    <scope>NUCLEOTIDE SEQUENCE</scope>
    <source>
        <strain evidence="2">FC423</strain>
    </source>
</reference>
<comment type="caution">
    <text evidence="2">The sequence shown here is derived from an EMBL/GenBank/DDBJ whole genome shotgun (WGS) entry which is preliminary data.</text>
</comment>
<dbReference type="EMBL" id="JABBWM010000007">
    <property type="protein sequence ID" value="KAG2115953.1"/>
    <property type="molecule type" value="Genomic_DNA"/>
</dbReference>
<dbReference type="GeneID" id="64698173"/>
<gene>
    <name evidence="2" type="ORF">F5147DRAFT_675437</name>
</gene>
<keyword evidence="3" id="KW-1185">Reference proteome</keyword>
<feature type="compositionally biased region" description="Polar residues" evidence="1">
    <location>
        <begin position="154"/>
        <end position="167"/>
    </location>
</feature>
<evidence type="ECO:0000256" key="1">
    <source>
        <dbReference type="SAM" id="MobiDB-lite"/>
    </source>
</evidence>
<dbReference type="Proteomes" id="UP000823399">
    <property type="component" value="Unassembled WGS sequence"/>
</dbReference>
<feature type="region of interest" description="Disordered" evidence="1">
    <location>
        <begin position="143"/>
        <end position="174"/>
    </location>
</feature>